<dbReference type="CDD" id="cd09693">
    <property type="entry name" value="Cas5_I"/>
    <property type="match status" value="1"/>
</dbReference>
<dbReference type="NCBIfam" id="TIGR01895">
    <property type="entry name" value="cas_Cas5t"/>
    <property type="match status" value="1"/>
</dbReference>
<dbReference type="OrthoDB" id="85344at2157"/>
<keyword evidence="1" id="KW-0051">Antiviral defense</keyword>
<dbReference type="Proteomes" id="UP000694228">
    <property type="component" value="Chromosome"/>
</dbReference>
<evidence type="ECO:0000313" key="2">
    <source>
        <dbReference type="EMBL" id="QXO95659.1"/>
    </source>
</evidence>
<reference evidence="2 3" key="1">
    <citation type="submission" date="2021-06" db="EMBL/GenBank/DDBJ databases">
        <title>Complete genome sequence of the secondary alcohol utilizing methanogen Methanospirillum hungatei strain GP1.</title>
        <authorList>
            <person name="Day L.A."/>
            <person name="Costa K.C."/>
        </authorList>
    </citation>
    <scope>NUCLEOTIDE SEQUENCE [LARGE SCALE GENOMIC DNA]</scope>
    <source>
        <strain evidence="2 3">GP1</strain>
    </source>
</reference>
<dbReference type="InterPro" id="IPR013422">
    <property type="entry name" value="CRISPR-assoc_prot_Cas5_N"/>
</dbReference>
<evidence type="ECO:0000313" key="3">
    <source>
        <dbReference type="Proteomes" id="UP000694228"/>
    </source>
</evidence>
<dbReference type="AlphaFoldDB" id="A0A8F5VMQ9"/>
<organism evidence="2 3">
    <name type="scientific">Methanospirillum hungatei</name>
    <dbReference type="NCBI Taxonomy" id="2203"/>
    <lineage>
        <taxon>Archaea</taxon>
        <taxon>Methanobacteriati</taxon>
        <taxon>Methanobacteriota</taxon>
        <taxon>Stenosarchaea group</taxon>
        <taxon>Methanomicrobia</taxon>
        <taxon>Methanomicrobiales</taxon>
        <taxon>Methanospirillaceae</taxon>
        <taxon>Methanospirillum</taxon>
    </lineage>
</organism>
<dbReference type="EMBL" id="CP077107">
    <property type="protein sequence ID" value="QXO95659.1"/>
    <property type="molecule type" value="Genomic_DNA"/>
</dbReference>
<dbReference type="InterPro" id="IPR013337">
    <property type="entry name" value="CRISPR-assoc_prot_Cas5_Tneap"/>
</dbReference>
<sequence>MELLRVEITALTASFRYPMFIVGYHPTYSVPPVSTILGLLSAAKGDTVSPNSLRIGYDFYADGKGSDLEKIYEYGGGTNTKPVHFQKSNIITREFLFNCTLNLYLDDFKFEYYLKHPNYPLVLGRQADLAYVRKISRINLEETEDVTLSNTMIPFDGTIPGQVVSLPTFFTDESTRKPQDVRTFLILDSPQSIPYGLYDPERNCGVYLHDYTNPRKK</sequence>
<gene>
    <name evidence="2" type="primary">cas5b</name>
    <name evidence="2" type="ORF">KSK55_04485</name>
</gene>
<dbReference type="NCBIfam" id="TIGR02593">
    <property type="entry name" value="CRISPR_cas5"/>
    <property type="match status" value="1"/>
</dbReference>
<dbReference type="GO" id="GO:0051607">
    <property type="term" value="P:defense response to virus"/>
    <property type="evidence" value="ECO:0007669"/>
    <property type="project" value="UniProtKB-KW"/>
</dbReference>
<name>A0A8F5VMQ9_METHU</name>
<accession>A0A8F5VMQ9</accession>
<protein>
    <submittedName>
        <fullName evidence="2">Type I-B CRISPR-associated protein Cas5b</fullName>
    </submittedName>
</protein>
<proteinExistence type="predicted"/>
<evidence type="ECO:0000256" key="1">
    <source>
        <dbReference type="ARBA" id="ARBA00023118"/>
    </source>
</evidence>